<reference evidence="4 5" key="1">
    <citation type="journal article" date="2014" name="Genome Announc.">
        <title>Draft Genome Sequence of Bacteroides reticulotermitis Strain JCM 10512T, Isolated from the Gut of a Termite.</title>
        <authorList>
            <person name="Yuki M."/>
            <person name="Oshima K."/>
            <person name="Suda W."/>
            <person name="Sakamoto M."/>
            <person name="Iida T."/>
            <person name="Hattori M."/>
            <person name="Ohkuma M."/>
        </authorList>
    </citation>
    <scope>NUCLEOTIDE SEQUENCE [LARGE SCALE GENOMIC DNA]</scope>
    <source>
        <strain evidence="4 5">JCM 10512</strain>
    </source>
</reference>
<dbReference type="PROSITE" id="PS50994">
    <property type="entry name" value="INTEGRASE"/>
    <property type="match status" value="1"/>
</dbReference>
<dbReference type="InterPro" id="IPR036397">
    <property type="entry name" value="RNaseH_sf"/>
</dbReference>
<dbReference type="InterPro" id="IPR001584">
    <property type="entry name" value="Integrase_cat-core"/>
</dbReference>
<feature type="region of interest" description="Disordered" evidence="2">
    <location>
        <begin position="493"/>
        <end position="518"/>
    </location>
</feature>
<dbReference type="GO" id="GO:0015074">
    <property type="term" value="P:DNA integration"/>
    <property type="evidence" value="ECO:0007669"/>
    <property type="project" value="InterPro"/>
</dbReference>
<keyword evidence="5" id="KW-1185">Reference proteome</keyword>
<dbReference type="EMBL" id="BAIV01000075">
    <property type="protein sequence ID" value="GAE86656.1"/>
    <property type="molecule type" value="Genomic_DNA"/>
</dbReference>
<evidence type="ECO:0000313" key="5">
    <source>
        <dbReference type="Proteomes" id="UP000019131"/>
    </source>
</evidence>
<dbReference type="RefSeq" id="WP_081741598.1">
    <property type="nucleotide sequence ID" value="NZ_BAIV01000075.1"/>
</dbReference>
<feature type="domain" description="Integrase catalytic" evidence="3">
    <location>
        <begin position="131"/>
        <end position="321"/>
    </location>
</feature>
<dbReference type="Pfam" id="PF22483">
    <property type="entry name" value="Mu-transpos_C_2"/>
    <property type="match status" value="1"/>
</dbReference>
<dbReference type="PANTHER" id="PTHR35004:SF8">
    <property type="entry name" value="TRANSPOSASE RV3428C-RELATED"/>
    <property type="match status" value="1"/>
</dbReference>
<dbReference type="InterPro" id="IPR054353">
    <property type="entry name" value="IstA-like_C"/>
</dbReference>
<comment type="similarity">
    <text evidence="1">Belongs to the transposase IS21/IS408/IS1162 family.</text>
</comment>
<dbReference type="SUPFAM" id="SSF53098">
    <property type="entry name" value="Ribonuclease H-like"/>
    <property type="match status" value="1"/>
</dbReference>
<dbReference type="InterPro" id="IPR036388">
    <property type="entry name" value="WH-like_DNA-bd_sf"/>
</dbReference>
<name>W4V0A1_9BACE</name>
<evidence type="ECO:0000259" key="3">
    <source>
        <dbReference type="PROSITE" id="PS50994"/>
    </source>
</evidence>
<dbReference type="GO" id="GO:0003676">
    <property type="term" value="F:nucleic acid binding"/>
    <property type="evidence" value="ECO:0007669"/>
    <property type="project" value="InterPro"/>
</dbReference>
<dbReference type="Proteomes" id="UP000019131">
    <property type="component" value="Unassembled WGS sequence"/>
</dbReference>
<dbReference type="Gene3D" id="3.30.420.10">
    <property type="entry name" value="Ribonuclease H-like superfamily/Ribonuclease H"/>
    <property type="match status" value="1"/>
</dbReference>
<evidence type="ECO:0000256" key="1">
    <source>
        <dbReference type="ARBA" id="ARBA00009277"/>
    </source>
</evidence>
<evidence type="ECO:0000313" key="4">
    <source>
        <dbReference type="EMBL" id="GAE86656.1"/>
    </source>
</evidence>
<dbReference type="PANTHER" id="PTHR35004">
    <property type="entry name" value="TRANSPOSASE RV3428C-RELATED"/>
    <property type="match status" value="1"/>
</dbReference>
<sequence>MPNHSLSMSKIRQVLRCYASGSGTKSISHMLGMSRNTVKKYLQIYQKSGLSMEEVLSLEDSSLHTLFQVKEKPIEEPSARYQALQVLLPEYAKRLKKKGVSRRQLFLEYRSSHSDGYAHSRFCAYLRAYFAQSHPIARLEHKAGDKMFIDYAGDKLSIIDTDTGEILPVEVFVSILPCSQLTFVQAVMSQRKEDLIHCCEAALLFYGGTPAAIVPDNLRAAVSRPSRYEAELNEDFAAFAEHYGCAVIPARVRKPRDKALVEGAIKLIYRSIYTKLEGREFYDLASLNAAIHVALELHNNALFTQRSYSRREQYEEIERSCMGPLNPIRFELKLRHTATVQKNGFIRLEKHYYSVPYKHIGKKVNVLYNSTTLDIYLKYEKIATHTRNYKLYGYTSQQEHLASCQRVITDWNPEKFLVEAASIHPDVESFIRQVIELKIHPEQAYKSCRGILNFASRVGRKRLINACRWASCHGLYNYPAIEKILKNRQDELPMEENTDDGSHQMPAHENIRGKEYYS</sequence>
<organism evidence="4 5">
    <name type="scientific">Bacteroides reticulotermitis JCM 10512</name>
    <dbReference type="NCBI Taxonomy" id="1445607"/>
    <lineage>
        <taxon>Bacteria</taxon>
        <taxon>Pseudomonadati</taxon>
        <taxon>Bacteroidota</taxon>
        <taxon>Bacteroidia</taxon>
        <taxon>Bacteroidales</taxon>
        <taxon>Bacteroidaceae</taxon>
        <taxon>Bacteroides</taxon>
    </lineage>
</organism>
<dbReference type="STRING" id="1445607.JCM10512_5191"/>
<feature type="compositionally biased region" description="Basic and acidic residues" evidence="2">
    <location>
        <begin position="509"/>
        <end position="518"/>
    </location>
</feature>
<gene>
    <name evidence="4" type="ORF">JCM10512_5191</name>
</gene>
<dbReference type="AlphaFoldDB" id="W4V0A1"/>
<proteinExistence type="inferred from homology"/>
<protein>
    <submittedName>
        <fullName evidence="4">Mobile element protein</fullName>
    </submittedName>
</protein>
<evidence type="ECO:0000256" key="2">
    <source>
        <dbReference type="SAM" id="MobiDB-lite"/>
    </source>
</evidence>
<dbReference type="OrthoDB" id="3193769at2"/>
<accession>W4V0A1</accession>
<comment type="caution">
    <text evidence="4">The sequence shown here is derived from an EMBL/GenBank/DDBJ whole genome shotgun (WGS) entry which is preliminary data.</text>
</comment>
<dbReference type="NCBIfam" id="NF033546">
    <property type="entry name" value="transpos_IS21"/>
    <property type="match status" value="1"/>
</dbReference>
<dbReference type="Gene3D" id="1.10.10.10">
    <property type="entry name" value="Winged helix-like DNA-binding domain superfamily/Winged helix DNA-binding domain"/>
    <property type="match status" value="1"/>
</dbReference>
<dbReference type="InterPro" id="IPR012337">
    <property type="entry name" value="RNaseH-like_sf"/>
</dbReference>